<keyword evidence="1" id="KW-0732">Signal</keyword>
<dbReference type="SUPFAM" id="SSF54427">
    <property type="entry name" value="NTF2-like"/>
    <property type="match status" value="1"/>
</dbReference>
<dbReference type="EMBL" id="CP019630">
    <property type="protein sequence ID" value="AQQ03607.1"/>
    <property type="molecule type" value="Genomic_DNA"/>
</dbReference>
<dbReference type="InterPro" id="IPR032710">
    <property type="entry name" value="NTF2-like_dom_sf"/>
</dbReference>
<accession>A0ABN4WTC9</accession>
<dbReference type="Proteomes" id="UP000188174">
    <property type="component" value="Chromosome"/>
</dbReference>
<proteinExistence type="predicted"/>
<evidence type="ECO:0000256" key="1">
    <source>
        <dbReference type="SAM" id="SignalP"/>
    </source>
</evidence>
<feature type="signal peptide" evidence="1">
    <location>
        <begin position="1"/>
        <end position="33"/>
    </location>
</feature>
<name>A0ABN4WTC9_9HYPH</name>
<sequence length="170" mass="18522">MPIERKTSVTQLKQLAAMAATVAVVTFSQPSLAEGTKDMSPEQQNVITLIEKMTTSFEKGDIDTVMQTYEPSQSIAFEPGNPVSDSTLARELFHQFRSVSPKFTYSGHEVIVEGDLAVHIAPWTMTGTDPEGKPVAGEGLSIAVLRRQPDGSWKMVIDNPYGSRLIPVAN</sequence>
<organism evidence="3 4">
    <name type="scientific">Roseibium algicola</name>
    <dbReference type="NCBI Taxonomy" id="2857014"/>
    <lineage>
        <taxon>Bacteria</taxon>
        <taxon>Pseudomonadati</taxon>
        <taxon>Pseudomonadota</taxon>
        <taxon>Alphaproteobacteria</taxon>
        <taxon>Hyphomicrobiales</taxon>
        <taxon>Stappiaceae</taxon>
        <taxon>Roseibium</taxon>
    </lineage>
</organism>
<evidence type="ECO:0000313" key="4">
    <source>
        <dbReference type="Proteomes" id="UP000188174"/>
    </source>
</evidence>
<reference evidence="3 4" key="1">
    <citation type="submission" date="2017-02" db="EMBL/GenBank/DDBJ databases">
        <authorList>
            <person name="Jeong S."/>
        </authorList>
    </citation>
    <scope>NUCLEOTIDE SEQUENCE [LARGE SCALE GENOMIC DNA]</scope>
    <source>
        <strain evidence="3 4">RMAR6-6</strain>
    </source>
</reference>
<dbReference type="Gene3D" id="3.10.450.50">
    <property type="match status" value="1"/>
</dbReference>
<feature type="domain" description="DUF4440" evidence="2">
    <location>
        <begin position="47"/>
        <end position="155"/>
    </location>
</feature>
<evidence type="ECO:0000259" key="2">
    <source>
        <dbReference type="Pfam" id="PF14534"/>
    </source>
</evidence>
<dbReference type="InterPro" id="IPR027843">
    <property type="entry name" value="DUF4440"/>
</dbReference>
<gene>
    <name evidence="3" type="ORF">B0E33_08390</name>
</gene>
<dbReference type="Pfam" id="PF14534">
    <property type="entry name" value="DUF4440"/>
    <property type="match status" value="1"/>
</dbReference>
<feature type="chain" id="PRO_5045865064" description="DUF4440 domain-containing protein" evidence="1">
    <location>
        <begin position="34"/>
        <end position="170"/>
    </location>
</feature>
<keyword evidence="4" id="KW-1185">Reference proteome</keyword>
<evidence type="ECO:0000313" key="3">
    <source>
        <dbReference type="EMBL" id="AQQ03607.1"/>
    </source>
</evidence>
<protein>
    <recommendedName>
        <fullName evidence="2">DUF4440 domain-containing protein</fullName>
    </recommendedName>
</protein>